<reference evidence="2 3" key="1">
    <citation type="submission" date="2018-11" db="EMBL/GenBank/DDBJ databases">
        <title>Chryseotalea sanarue gen. nov., sp., nov., a member of the family Cytophagaceae, isolated from a brackish lake in Hamamatsu Japan.</title>
        <authorList>
            <person name="Maejima Y."/>
            <person name="Iino T."/>
            <person name="Muraguchi Y."/>
            <person name="Fukuda K."/>
            <person name="Ohkuma M."/>
            <person name="Moriuchi R."/>
            <person name="Dohra H."/>
            <person name="Kimbara K."/>
            <person name="Shintani M."/>
        </authorList>
    </citation>
    <scope>NUCLEOTIDE SEQUENCE [LARGE SCALE GENOMIC DNA]</scope>
    <source>
        <strain evidence="2 3">Ys</strain>
    </source>
</reference>
<sequence>MSVAKFSVKEIELVERYAFKRITHSIFSSDWATFFVQSKFSRHCITIPFGSNISEAATIHTPKTVLQEDCNLLFVGVDWKRKGADIALKIHQALLGLGIPSRLTMVGLSFPAEETIPEFVTVIPHIDKDSEAGDLQIKRLFKQALFFVLPTRADCTPIVISEAFSFGLPVLATNTGGIASQVEHGITGFLFLEDDVEGYVRIITKLLCEKESYKLLSENCLEAYRNTFNWNSWVRNLQSVVSIQTS</sequence>
<dbReference type="InterPro" id="IPR001296">
    <property type="entry name" value="Glyco_trans_1"/>
</dbReference>
<dbReference type="PANTHER" id="PTHR12526:SF637">
    <property type="entry name" value="GLYCOSYLTRANSFERASE EPSF-RELATED"/>
    <property type="match status" value="1"/>
</dbReference>
<feature type="domain" description="Glycosyl transferase family 1" evidence="1">
    <location>
        <begin position="71"/>
        <end position="219"/>
    </location>
</feature>
<dbReference type="Proteomes" id="UP000288227">
    <property type="component" value="Unassembled WGS sequence"/>
</dbReference>
<evidence type="ECO:0000313" key="3">
    <source>
        <dbReference type="Proteomes" id="UP000288227"/>
    </source>
</evidence>
<dbReference type="Gene3D" id="3.40.50.2000">
    <property type="entry name" value="Glycogen Phosphorylase B"/>
    <property type="match status" value="2"/>
</dbReference>
<dbReference type="EMBL" id="BHXQ01000004">
    <property type="protein sequence ID" value="GCC52047.1"/>
    <property type="molecule type" value="Genomic_DNA"/>
</dbReference>
<organism evidence="2 3">
    <name type="scientific">Chryseotalea sanaruensis</name>
    <dbReference type="NCBI Taxonomy" id="2482724"/>
    <lineage>
        <taxon>Bacteria</taxon>
        <taxon>Pseudomonadati</taxon>
        <taxon>Bacteroidota</taxon>
        <taxon>Cytophagia</taxon>
        <taxon>Cytophagales</taxon>
        <taxon>Chryseotaleaceae</taxon>
        <taxon>Chryseotalea</taxon>
    </lineage>
</organism>
<dbReference type="Pfam" id="PF00534">
    <property type="entry name" value="Glycos_transf_1"/>
    <property type="match status" value="1"/>
</dbReference>
<accession>A0A401UAY5</accession>
<comment type="caution">
    <text evidence="2">The sequence shown here is derived from an EMBL/GenBank/DDBJ whole genome shotgun (WGS) entry which is preliminary data.</text>
</comment>
<dbReference type="GO" id="GO:0016757">
    <property type="term" value="F:glycosyltransferase activity"/>
    <property type="evidence" value="ECO:0007669"/>
    <property type="project" value="InterPro"/>
</dbReference>
<protein>
    <recommendedName>
        <fullName evidence="1">Glycosyl transferase family 1 domain-containing protein</fullName>
    </recommendedName>
</protein>
<dbReference type="SUPFAM" id="SSF53756">
    <property type="entry name" value="UDP-Glycosyltransferase/glycogen phosphorylase"/>
    <property type="match status" value="1"/>
</dbReference>
<proteinExistence type="predicted"/>
<name>A0A401UAY5_9BACT</name>
<evidence type="ECO:0000313" key="2">
    <source>
        <dbReference type="EMBL" id="GCC52047.1"/>
    </source>
</evidence>
<dbReference type="AlphaFoldDB" id="A0A401UAY5"/>
<gene>
    <name evidence="2" type="ORF">SanaruYs_22790</name>
</gene>
<evidence type="ECO:0000259" key="1">
    <source>
        <dbReference type="Pfam" id="PF00534"/>
    </source>
</evidence>
<dbReference type="CDD" id="cd03801">
    <property type="entry name" value="GT4_PimA-like"/>
    <property type="match status" value="1"/>
</dbReference>
<keyword evidence="3" id="KW-1185">Reference proteome</keyword>
<dbReference type="PANTHER" id="PTHR12526">
    <property type="entry name" value="GLYCOSYLTRANSFERASE"/>
    <property type="match status" value="1"/>
</dbReference>